<dbReference type="RefSeq" id="WP_271203246.1">
    <property type="nucleotide sequence ID" value="NZ_BSFK01000005.1"/>
</dbReference>
<evidence type="ECO:0000313" key="8">
    <source>
        <dbReference type="Proteomes" id="UP001143364"/>
    </source>
</evidence>
<feature type="domain" description="YknX-like C-terminal permuted SH3-like" evidence="6">
    <location>
        <begin position="309"/>
        <end position="373"/>
    </location>
</feature>
<dbReference type="InterPro" id="IPR006143">
    <property type="entry name" value="RND_pump_MFP"/>
</dbReference>
<evidence type="ECO:0000256" key="2">
    <source>
        <dbReference type="SAM" id="MobiDB-lite"/>
    </source>
</evidence>
<dbReference type="Pfam" id="PF25989">
    <property type="entry name" value="YknX_C"/>
    <property type="match status" value="1"/>
</dbReference>
<dbReference type="Proteomes" id="UP001143364">
    <property type="component" value="Unassembled WGS sequence"/>
</dbReference>
<evidence type="ECO:0000259" key="6">
    <source>
        <dbReference type="Pfam" id="PF25989"/>
    </source>
</evidence>
<keyword evidence="8" id="KW-1185">Reference proteome</keyword>
<feature type="signal peptide" evidence="3">
    <location>
        <begin position="1"/>
        <end position="20"/>
    </location>
</feature>
<feature type="region of interest" description="Disordered" evidence="2">
    <location>
        <begin position="45"/>
        <end position="68"/>
    </location>
</feature>
<dbReference type="GO" id="GO:0015562">
    <property type="term" value="F:efflux transmembrane transporter activity"/>
    <property type="evidence" value="ECO:0007669"/>
    <property type="project" value="TreeGrafter"/>
</dbReference>
<sequence length="392" mass="41157">MRASIIAVAALTVVAAGAYAGMNALLPAPAQRAFDTAAESLGAAKPAGGAAARPAPKPQRASARPVPVETAQARAESVASRFATVGSLVSEESVQIAAEQPGRLVAIRFREGDRVRAGDPVLKLDDSLLLAELKDLEARLTLAEANLKRASTLSRSGYATDTARDQAVADRATAQAAVELAKVRLGKTEIRAPFDGVVGFRLASVGAYVQAGQSIVNLENVATLKVDFRVPEARLAEVRPGLEAKVTVDAYPERAFTSRIYAIDPQVDVNGRALRVRARLDNAEGLLRPGLFARVEVQAEERHDVVLAPESALNPRGAESFVYRVVNGKAVETPVRLGARRAGEVEIVSGLSPRDVVVVAGHQFLRDGAAVEVVEAARQAAVATPGAARIAP</sequence>
<dbReference type="AlphaFoldDB" id="A0A9W6JFX2"/>
<dbReference type="Pfam" id="PF25917">
    <property type="entry name" value="BSH_RND"/>
    <property type="match status" value="1"/>
</dbReference>
<dbReference type="GO" id="GO:1990281">
    <property type="term" value="C:efflux pump complex"/>
    <property type="evidence" value="ECO:0007669"/>
    <property type="project" value="TreeGrafter"/>
</dbReference>
<dbReference type="FunFam" id="2.40.30.170:FF:000010">
    <property type="entry name" value="Efflux RND transporter periplasmic adaptor subunit"/>
    <property type="match status" value="1"/>
</dbReference>
<evidence type="ECO:0000256" key="3">
    <source>
        <dbReference type="SAM" id="SignalP"/>
    </source>
</evidence>
<proteinExistence type="inferred from homology"/>
<evidence type="ECO:0000313" key="7">
    <source>
        <dbReference type="EMBL" id="GLK75284.1"/>
    </source>
</evidence>
<feature type="chain" id="PRO_5040767967" evidence="3">
    <location>
        <begin position="21"/>
        <end position="392"/>
    </location>
</feature>
<keyword evidence="3" id="KW-0732">Signal</keyword>
<dbReference type="NCBIfam" id="TIGR01730">
    <property type="entry name" value="RND_mfp"/>
    <property type="match status" value="1"/>
</dbReference>
<protein>
    <submittedName>
        <fullName evidence="7">MexH family multidrug efflux RND transporter periplasmic adaptor subunit</fullName>
    </submittedName>
</protein>
<dbReference type="PANTHER" id="PTHR30469:SF15">
    <property type="entry name" value="HLYD FAMILY OF SECRETION PROTEINS"/>
    <property type="match status" value="1"/>
</dbReference>
<dbReference type="Gene3D" id="2.40.30.170">
    <property type="match status" value="1"/>
</dbReference>
<evidence type="ECO:0000259" key="5">
    <source>
        <dbReference type="Pfam" id="PF25954"/>
    </source>
</evidence>
<dbReference type="PANTHER" id="PTHR30469">
    <property type="entry name" value="MULTIDRUG RESISTANCE PROTEIN MDTA"/>
    <property type="match status" value="1"/>
</dbReference>
<dbReference type="SUPFAM" id="SSF111369">
    <property type="entry name" value="HlyD-like secretion proteins"/>
    <property type="match status" value="1"/>
</dbReference>
<reference evidence="7" key="1">
    <citation type="journal article" date="2014" name="Int. J. Syst. Evol. Microbiol.">
        <title>Complete genome sequence of Corynebacterium casei LMG S-19264T (=DSM 44701T), isolated from a smear-ripened cheese.</title>
        <authorList>
            <consortium name="US DOE Joint Genome Institute (JGI-PGF)"/>
            <person name="Walter F."/>
            <person name="Albersmeier A."/>
            <person name="Kalinowski J."/>
            <person name="Ruckert C."/>
        </authorList>
    </citation>
    <scope>NUCLEOTIDE SEQUENCE</scope>
    <source>
        <strain evidence="7">VKM B-2555</strain>
    </source>
</reference>
<accession>A0A9W6JFX2</accession>
<reference evidence="7" key="2">
    <citation type="submission" date="2023-01" db="EMBL/GenBank/DDBJ databases">
        <authorList>
            <person name="Sun Q."/>
            <person name="Evtushenko L."/>
        </authorList>
    </citation>
    <scope>NUCLEOTIDE SEQUENCE</scope>
    <source>
        <strain evidence="7">VKM B-2555</strain>
    </source>
</reference>
<gene>
    <name evidence="7" type="ORF">GCM10008171_05380</name>
</gene>
<dbReference type="InterPro" id="IPR058637">
    <property type="entry name" value="YknX-like_C"/>
</dbReference>
<evidence type="ECO:0000256" key="1">
    <source>
        <dbReference type="ARBA" id="ARBA00009477"/>
    </source>
</evidence>
<evidence type="ECO:0000259" key="4">
    <source>
        <dbReference type="Pfam" id="PF25917"/>
    </source>
</evidence>
<feature type="domain" description="Multidrug resistance protein MdtA-like barrel-sandwich hybrid" evidence="4">
    <location>
        <begin position="93"/>
        <end position="215"/>
    </location>
</feature>
<feature type="compositionally biased region" description="Low complexity" evidence="2">
    <location>
        <begin position="45"/>
        <end position="65"/>
    </location>
</feature>
<dbReference type="InterPro" id="IPR058792">
    <property type="entry name" value="Beta-barrel_RND_2"/>
</dbReference>
<comment type="caution">
    <text evidence="7">The sequence shown here is derived from an EMBL/GenBank/DDBJ whole genome shotgun (WGS) entry which is preliminary data.</text>
</comment>
<dbReference type="Gene3D" id="2.40.50.100">
    <property type="match status" value="1"/>
</dbReference>
<dbReference type="Gene3D" id="1.10.287.470">
    <property type="entry name" value="Helix hairpin bin"/>
    <property type="match status" value="1"/>
</dbReference>
<dbReference type="EMBL" id="BSFK01000005">
    <property type="protein sequence ID" value="GLK75284.1"/>
    <property type="molecule type" value="Genomic_DNA"/>
</dbReference>
<name>A0A9W6JFX2_9HYPH</name>
<comment type="similarity">
    <text evidence="1">Belongs to the membrane fusion protein (MFP) (TC 8.A.1) family.</text>
</comment>
<organism evidence="7 8">
    <name type="scientific">Methylopila jiangsuensis</name>
    <dbReference type="NCBI Taxonomy" id="586230"/>
    <lineage>
        <taxon>Bacteria</taxon>
        <taxon>Pseudomonadati</taxon>
        <taxon>Pseudomonadota</taxon>
        <taxon>Alphaproteobacteria</taxon>
        <taxon>Hyphomicrobiales</taxon>
        <taxon>Methylopilaceae</taxon>
        <taxon>Methylopila</taxon>
    </lineage>
</organism>
<feature type="domain" description="CusB-like beta-barrel" evidence="5">
    <location>
        <begin position="226"/>
        <end position="300"/>
    </location>
</feature>
<dbReference type="Pfam" id="PF25954">
    <property type="entry name" value="Beta-barrel_RND_2"/>
    <property type="match status" value="1"/>
</dbReference>
<dbReference type="InterPro" id="IPR058625">
    <property type="entry name" value="MdtA-like_BSH"/>
</dbReference>
<dbReference type="Gene3D" id="2.40.420.20">
    <property type="match status" value="1"/>
</dbReference>